<dbReference type="Proteomes" id="UP000438429">
    <property type="component" value="Unassembled WGS sequence"/>
</dbReference>
<proteinExistence type="inferred from homology"/>
<keyword evidence="10 12" id="KW-0449">Lipoprotein</keyword>
<feature type="region of interest" description="Disordered" evidence="13">
    <location>
        <begin position="473"/>
        <end position="520"/>
    </location>
</feature>
<feature type="compositionally biased region" description="Basic and acidic residues" evidence="13">
    <location>
        <begin position="281"/>
        <end position="291"/>
    </location>
</feature>
<dbReference type="GO" id="GO:0005886">
    <property type="term" value="C:plasma membrane"/>
    <property type="evidence" value="ECO:0007669"/>
    <property type="project" value="UniProtKB-SubCell"/>
</dbReference>
<evidence type="ECO:0000256" key="9">
    <source>
        <dbReference type="ARBA" id="ARBA00023207"/>
    </source>
</evidence>
<keyword evidence="3" id="KW-1003">Cell membrane</keyword>
<keyword evidence="9 12" id="KW-0357">Heparan sulfate</keyword>
<dbReference type="PANTHER" id="PTHR10822:SF19">
    <property type="entry name" value="GLYPICAN-5"/>
    <property type="match status" value="1"/>
</dbReference>
<dbReference type="GO" id="GO:0016477">
    <property type="term" value="P:cell migration"/>
    <property type="evidence" value="ECO:0007669"/>
    <property type="project" value="TreeGrafter"/>
</dbReference>
<evidence type="ECO:0000256" key="4">
    <source>
        <dbReference type="ARBA" id="ARBA00022622"/>
    </source>
</evidence>
<evidence type="ECO:0000256" key="5">
    <source>
        <dbReference type="ARBA" id="ARBA00022729"/>
    </source>
</evidence>
<keyword evidence="6 12" id="KW-0654">Proteoglycan</keyword>
<evidence type="ECO:0000256" key="1">
    <source>
        <dbReference type="ARBA" id="ARBA00004609"/>
    </source>
</evidence>
<evidence type="ECO:0000256" key="7">
    <source>
        <dbReference type="ARBA" id="ARBA00023136"/>
    </source>
</evidence>
<comment type="function">
    <text evidence="12">Cell surface proteoglycan.</text>
</comment>
<dbReference type="GO" id="GO:0005576">
    <property type="term" value="C:extracellular region"/>
    <property type="evidence" value="ECO:0007669"/>
    <property type="project" value="TreeGrafter"/>
</dbReference>
<evidence type="ECO:0000256" key="13">
    <source>
        <dbReference type="SAM" id="MobiDB-lite"/>
    </source>
</evidence>
<evidence type="ECO:0000256" key="12">
    <source>
        <dbReference type="RuleBase" id="RU003519"/>
    </source>
</evidence>
<keyword evidence="5" id="KW-0732">Signal</keyword>
<reference evidence="14 15" key="1">
    <citation type="submission" date="2019-06" db="EMBL/GenBank/DDBJ databases">
        <title>Draft genomes of female and male turbot (Scophthalmus maximus).</title>
        <authorList>
            <person name="Xu H."/>
            <person name="Xu X.-W."/>
            <person name="Shao C."/>
            <person name="Chen S."/>
        </authorList>
    </citation>
    <scope>NUCLEOTIDE SEQUENCE [LARGE SCALE GENOMIC DNA]</scope>
    <source>
        <strain evidence="14">Ysfricsl-2016a</strain>
        <tissue evidence="14">Blood</tissue>
    </source>
</reference>
<evidence type="ECO:0000256" key="2">
    <source>
        <dbReference type="ARBA" id="ARBA00010260"/>
    </source>
</evidence>
<keyword evidence="7 12" id="KW-0472">Membrane</keyword>
<name>A0A6A4TG50_SCOMX</name>
<evidence type="ECO:0000313" key="14">
    <source>
        <dbReference type="EMBL" id="KAF0041841.1"/>
    </source>
</evidence>
<comment type="similarity">
    <text evidence="2 11">Belongs to the glypican family.</text>
</comment>
<dbReference type="PANTHER" id="PTHR10822">
    <property type="entry name" value="GLYPICAN"/>
    <property type="match status" value="1"/>
</dbReference>
<dbReference type="GO" id="GO:0090263">
    <property type="term" value="P:positive regulation of canonical Wnt signaling pathway"/>
    <property type="evidence" value="ECO:0007669"/>
    <property type="project" value="TreeGrafter"/>
</dbReference>
<dbReference type="GO" id="GO:0009986">
    <property type="term" value="C:cell surface"/>
    <property type="evidence" value="ECO:0007669"/>
    <property type="project" value="TreeGrafter"/>
</dbReference>
<evidence type="ECO:0000256" key="8">
    <source>
        <dbReference type="ARBA" id="ARBA00023180"/>
    </source>
</evidence>
<comment type="caution">
    <text evidence="14">The sequence shown here is derived from an EMBL/GenBank/DDBJ whole genome shotgun (WGS) entry which is preliminary data.</text>
</comment>
<dbReference type="GO" id="GO:1905475">
    <property type="term" value="P:regulation of protein localization to membrane"/>
    <property type="evidence" value="ECO:0007669"/>
    <property type="project" value="TreeGrafter"/>
</dbReference>
<evidence type="ECO:0000256" key="10">
    <source>
        <dbReference type="ARBA" id="ARBA00023288"/>
    </source>
</evidence>
<accession>A0A6A4TG50</accession>
<comment type="subcellular location">
    <subcellularLocation>
        <location evidence="1 12">Cell membrane</location>
        <topology evidence="1 12">Lipid-anchor</topology>
        <topology evidence="1 12">GPI-anchor</topology>
    </subcellularLocation>
</comment>
<keyword evidence="8" id="KW-0325">Glycoprotein</keyword>
<evidence type="ECO:0000256" key="11">
    <source>
        <dbReference type="RuleBase" id="RU003518"/>
    </source>
</evidence>
<evidence type="ECO:0000313" key="15">
    <source>
        <dbReference type="Proteomes" id="UP000438429"/>
    </source>
</evidence>
<feature type="compositionally biased region" description="Low complexity" evidence="13">
    <location>
        <begin position="228"/>
        <end position="249"/>
    </location>
</feature>
<evidence type="ECO:0008006" key="16">
    <source>
        <dbReference type="Google" id="ProtNLM"/>
    </source>
</evidence>
<evidence type="ECO:0000256" key="3">
    <source>
        <dbReference type="ARBA" id="ARBA00022475"/>
    </source>
</evidence>
<gene>
    <name evidence="14" type="ORF">F2P81_005373</name>
</gene>
<dbReference type="Pfam" id="PF01153">
    <property type="entry name" value="Glypican"/>
    <property type="match status" value="2"/>
</dbReference>
<feature type="region of interest" description="Disordered" evidence="13">
    <location>
        <begin position="224"/>
        <end position="291"/>
    </location>
</feature>
<keyword evidence="4 12" id="KW-0336">GPI-anchor</keyword>
<dbReference type="InterPro" id="IPR001863">
    <property type="entry name" value="Glypican"/>
</dbReference>
<evidence type="ECO:0000256" key="6">
    <source>
        <dbReference type="ARBA" id="ARBA00022974"/>
    </source>
</evidence>
<dbReference type="AlphaFoldDB" id="A0A6A4TG50"/>
<dbReference type="EMBL" id="VEVO01000005">
    <property type="protein sequence ID" value="KAF0041841.1"/>
    <property type="molecule type" value="Genomic_DNA"/>
</dbReference>
<sequence>MEDSYMAAVRGETQQKMQSYSFELQYLIAGHARAYRETFESLVSFTSNLTSSLFDSAYSALASDCRPLVSQLFGGIGRHLSGDSDSSLDGAVRRFYNDLFPLVYRRLLNPGVGHTALRSFSSTTHDDCLRLTRQDVGPFGPHPRLLVSSLSRALGVGVSELAAPWGSLVVLLQRLAATLATSSNHNSMELALLAVRNHVNDAILHAQLHGPRITATVEKVCGPQEAGPVVTSRTPSTSHVTTSVTPATSERSSVTPPPSAGPVAHQRLQQQSQRSFPLKGSRGDKSRSLKKLSREFEGSIQRYQWFFSELPEMLCESEMEVEQHTCWSGQDVAESYAGRVVGSTLKAQRENPEMTVRNTDPVLKGTKLRMEQLTQELLVELGWASKAKGRGEEEEEEGGSTQTDGGSGNDCDDEDGCEASGERNALFVVNVFCGLITVLKKENRYKGSSFQTIALFPMAIDRVTLVITAPVMSSSDGLQAPGDDTGDSSSGHSPEKKKVARPPPHRPVPPHHLSPPQVYVPGSAHTVTAEPFTLTLVTLPLLLLSPNQTCPPHTEDAKLHNPICNQFIKSEPLRHWRISYSSGAQIFSFTLIGADDVKGPSFPDASERVEDARILIAADGTLVHGTVPNLDEVDTLHADLDASHGIRSHAIMSNENLQQTRDLILNDSQFGSKLAGFWKSFPSESRQHPPTPQTRRYRSYCTGSGESSVCFNIFRNADPSVKLIPGNRRPPDSNIRQFFA</sequence>
<organism evidence="14 15">
    <name type="scientific">Scophthalmus maximus</name>
    <name type="common">Turbot</name>
    <name type="synonym">Psetta maxima</name>
    <dbReference type="NCBI Taxonomy" id="52904"/>
    <lineage>
        <taxon>Eukaryota</taxon>
        <taxon>Metazoa</taxon>
        <taxon>Chordata</taxon>
        <taxon>Craniata</taxon>
        <taxon>Vertebrata</taxon>
        <taxon>Euteleostomi</taxon>
        <taxon>Actinopterygii</taxon>
        <taxon>Neopterygii</taxon>
        <taxon>Teleostei</taxon>
        <taxon>Neoteleostei</taxon>
        <taxon>Acanthomorphata</taxon>
        <taxon>Carangaria</taxon>
        <taxon>Pleuronectiformes</taxon>
        <taxon>Pleuronectoidei</taxon>
        <taxon>Scophthalmidae</taxon>
        <taxon>Scophthalmus</taxon>
    </lineage>
</organism>
<feature type="region of interest" description="Disordered" evidence="13">
    <location>
        <begin position="386"/>
        <end position="416"/>
    </location>
</feature>
<dbReference type="GO" id="GO:0098552">
    <property type="term" value="C:side of membrane"/>
    <property type="evidence" value="ECO:0007669"/>
    <property type="project" value="UniProtKB-KW"/>
</dbReference>
<protein>
    <recommendedName>
        <fullName evidence="16">Glypican-5-like</fullName>
    </recommendedName>
</protein>